<gene>
    <name evidence="6" type="ORF">ACD_2C00011G0003</name>
</gene>
<dbReference type="EMBL" id="AMFJ01000011">
    <property type="protein sequence ID" value="EKE30307.1"/>
    <property type="molecule type" value="Genomic_DNA"/>
</dbReference>
<evidence type="ECO:0000256" key="2">
    <source>
        <dbReference type="ARBA" id="ARBA00022840"/>
    </source>
</evidence>
<evidence type="ECO:0000259" key="5">
    <source>
        <dbReference type="SMART" id="SM00534"/>
    </source>
</evidence>
<feature type="domain" description="DNA mismatch repair proteins mutS family" evidence="5">
    <location>
        <begin position="304"/>
        <end position="489"/>
    </location>
</feature>
<reference evidence="6" key="1">
    <citation type="journal article" date="2012" name="Science">
        <title>Fermentation, hydrogen, and sulfur metabolism in multiple uncultivated bacterial phyla.</title>
        <authorList>
            <person name="Wrighton K.C."/>
            <person name="Thomas B.C."/>
            <person name="Sharon I."/>
            <person name="Miller C.S."/>
            <person name="Castelle C.J."/>
            <person name="VerBerkmoes N.C."/>
            <person name="Wilkins M.J."/>
            <person name="Hettich R.L."/>
            <person name="Lipton M.S."/>
            <person name="Williams K.H."/>
            <person name="Long P.E."/>
            <person name="Banfield J.F."/>
        </authorList>
    </citation>
    <scope>NUCLEOTIDE SEQUENCE [LARGE SCALE GENOMIC DNA]</scope>
</reference>
<evidence type="ECO:0000256" key="1">
    <source>
        <dbReference type="ARBA" id="ARBA00022741"/>
    </source>
</evidence>
<dbReference type="InterPro" id="IPR000432">
    <property type="entry name" value="DNA_mismatch_repair_MutS_C"/>
</dbReference>
<keyword evidence="2" id="KW-0067">ATP-binding</keyword>
<evidence type="ECO:0000256" key="3">
    <source>
        <dbReference type="ARBA" id="ARBA00023125"/>
    </source>
</evidence>
<dbReference type="Pfam" id="PF00488">
    <property type="entry name" value="MutS_V"/>
    <property type="match status" value="2"/>
</dbReference>
<dbReference type="PANTHER" id="PTHR11361:SF34">
    <property type="entry name" value="DNA MISMATCH REPAIR PROTEIN MSH1, MITOCHONDRIAL"/>
    <property type="match status" value="1"/>
</dbReference>
<dbReference type="GO" id="GO:0140664">
    <property type="term" value="F:ATP-dependent DNA damage sensor activity"/>
    <property type="evidence" value="ECO:0007669"/>
    <property type="project" value="InterPro"/>
</dbReference>
<feature type="region of interest" description="Disordered" evidence="4">
    <location>
        <begin position="1"/>
        <end position="30"/>
    </location>
</feature>
<keyword evidence="1" id="KW-0547">Nucleotide-binding</keyword>
<dbReference type="InterPro" id="IPR045076">
    <property type="entry name" value="MutS"/>
</dbReference>
<comment type="caution">
    <text evidence="6">The sequence shown here is derived from an EMBL/GenBank/DDBJ whole genome shotgun (WGS) entry which is preliminary data.</text>
</comment>
<dbReference type="PANTHER" id="PTHR11361">
    <property type="entry name" value="DNA MISMATCH REPAIR PROTEIN MUTS FAMILY MEMBER"/>
    <property type="match status" value="1"/>
</dbReference>
<dbReference type="InterPro" id="IPR027417">
    <property type="entry name" value="P-loop_NTPase"/>
</dbReference>
<proteinExistence type="predicted"/>
<accession>K2G7F4</accession>
<name>K2G7F4_9BACT</name>
<sequence length="1404" mass="168270">MNQAPDKRWQANCIDGTQDSISQKGKSTVSKSVESTKTAANVLLEQDKRMPDYDLDKLYQTETVSRPFIHSKDEDFAMWIENPFWCDEVKYPVFLRSSREWEIIWNMVRFPIIDPEQIISRQDFVRRMHDSEHLKEISEIKNKAYWLSDWVEALFSLINVDDRPLPLIEAYIRGLVPYSAISRYFELIEMWHENQIALMNSLDSFESSSLKAISSQLKAWYAKVSEIKEDYILSPAAKNITIRIREYFDLFVKAALLIEMAVITKRDWLTFAEYREWDPVSWKDWWYIVEPKESWIANDSAEDNSLTLLTWSNMSWKSSILKTNFFMQCMAQSFWAVPCKDWNFHIHDSFFYIDRSSTDHEHDLSAFWDGIRTLVKWIETFGKKPFWCYDEIFSETGPEDQFRLAAATIIYMKKLWAKIFCASHNEKFIELCDHLESVWTYHLSVAHSKWKLEWLYKLKPWADDSYAIEVARTLWLNEEILKIAENYLRGVHEEISLEAKKKQCSRMKEPDQEYLTSPKNKSIRPCLLDYLIRAKAWDDNFMRIWSDDRDFQDNLFKGSSIFTWIRDRTPDRFWWMQMIWNTMLSKWILQMLLNSPMITPYSFEKRKELFADIREKVDFEKAKKAWNQLKLYLYFLWFINNSGYTRHHDESVMDNLHKFNKFILPCECQPSEVRNKQLITFLELNKEILKGWFNLEFELESARELQEAYTKIKDKLHNDPMWMPDEETISELVNRRHGWYHNKIEDFDGKCKVEYELLKEALRHLNITIPLEELTFNMLKEAYKVISAEAERCTTDHKWSTIFSYAFSLLNYMNIKSGQLMAKEIGFQQEIDSLRNRMEILIPEELNYFKWDYDLNTVNNYLHYFYNHITAKAESLESKSIFEIDVREYEDKIHELLWAIIEGYRNGDYKYEEDWPPKLVASVILLWFSQKKNPVDAFMEDFDKLESSWGKFISSDFKRNLKSDLREALRNDFGKHAWKAFSSIEEFDIYEVFKLRFDAVARELFFDFKNFNNLIGEFYSKFGRNGSVLLSDLDFMLANPEVTAKNIDILKKTLWKFLHGNEYRYEREWWEDNLISDYHNPELGSKLLSIRDEMMKMINVASELESKFEVFGWYGRRFWNDWDPKTNLKELMNWNFRKFRDILSFRINHFIESRRVHAPIKDFLTLSFYSKLSKDHNYWDFCLNGSWDIRIEEMFNIFSNPAKQVRNTDEFSGWEKWKILTWTNMSGKTFNLKALAMSAATGKTTWMTTWKQWEMPDIDNVVYMDRVVSKKDKKLSSYWNEIVILNQIIALVDEWRDILFVVDELLSTTSPKYQAAIVYAIIVYILRKQNYVALASHNHEVVDILCNKYSQILKAYHNKVEFDADWKIKFDFNLQDWHAPSNAIHVAEKMWMPAEIIEIARNLI</sequence>
<dbReference type="GO" id="GO:0006298">
    <property type="term" value="P:mismatch repair"/>
    <property type="evidence" value="ECO:0007669"/>
    <property type="project" value="InterPro"/>
</dbReference>
<evidence type="ECO:0000313" key="6">
    <source>
        <dbReference type="EMBL" id="EKE30307.1"/>
    </source>
</evidence>
<dbReference type="GO" id="GO:0005524">
    <property type="term" value="F:ATP binding"/>
    <property type="evidence" value="ECO:0007669"/>
    <property type="project" value="UniProtKB-KW"/>
</dbReference>
<dbReference type="SUPFAM" id="SSF52540">
    <property type="entry name" value="P-loop containing nucleoside triphosphate hydrolases"/>
    <property type="match status" value="2"/>
</dbReference>
<dbReference type="GO" id="GO:0030983">
    <property type="term" value="F:mismatched DNA binding"/>
    <property type="evidence" value="ECO:0007669"/>
    <property type="project" value="InterPro"/>
</dbReference>
<evidence type="ECO:0000256" key="4">
    <source>
        <dbReference type="SAM" id="MobiDB-lite"/>
    </source>
</evidence>
<organism evidence="6">
    <name type="scientific">uncultured bacterium</name>
    <name type="common">gcode 4</name>
    <dbReference type="NCBI Taxonomy" id="1234023"/>
    <lineage>
        <taxon>Bacteria</taxon>
        <taxon>environmental samples</taxon>
    </lineage>
</organism>
<keyword evidence="3" id="KW-0238">DNA-binding</keyword>
<dbReference type="Gene3D" id="3.40.50.300">
    <property type="entry name" value="P-loop containing nucleotide triphosphate hydrolases"/>
    <property type="match status" value="2"/>
</dbReference>
<dbReference type="SMART" id="SM00534">
    <property type="entry name" value="MUTSac"/>
    <property type="match status" value="1"/>
</dbReference>
<protein>
    <recommendedName>
        <fullName evidence="5">DNA mismatch repair proteins mutS family domain-containing protein</fullName>
    </recommendedName>
</protein>